<sequence>MKRFKQSRLPESACRFLPAFFIVYFYKKELPILETFMM</sequence>
<organism evidence="1 2">
    <name type="scientific">Acinetobacter radioresistens SK82</name>
    <dbReference type="NCBI Taxonomy" id="596318"/>
    <lineage>
        <taxon>Bacteria</taxon>
        <taxon>Pseudomonadati</taxon>
        <taxon>Pseudomonadota</taxon>
        <taxon>Gammaproteobacteria</taxon>
        <taxon>Moraxellales</taxon>
        <taxon>Moraxellaceae</taxon>
        <taxon>Acinetobacter</taxon>
    </lineage>
</organism>
<proteinExistence type="predicted"/>
<accession>A0ABM9YN86</accession>
<keyword evidence="2" id="KW-1185">Reference proteome</keyword>
<protein>
    <submittedName>
        <fullName evidence="1">Uncharacterized protein</fullName>
    </submittedName>
</protein>
<dbReference type="Proteomes" id="UP000018419">
    <property type="component" value="Unassembled WGS sequence"/>
</dbReference>
<reference evidence="1 2" key="1">
    <citation type="submission" date="2009-07" db="EMBL/GenBank/DDBJ databases">
        <authorList>
            <person name="Madupu R."/>
            <person name="Durkin A.S."/>
            <person name="Torralba M."/>
            <person name="Methe B."/>
            <person name="Sutton G.G."/>
            <person name="Strausberg R.L."/>
            <person name="Nelson K.E."/>
        </authorList>
    </citation>
    <scope>NUCLEOTIDE SEQUENCE [LARGE SCALE GENOMIC DNA]</scope>
    <source>
        <strain evidence="1 2">SK82</strain>
    </source>
</reference>
<comment type="caution">
    <text evidence="1">The sequence shown here is derived from an EMBL/GenBank/DDBJ whole genome shotgun (WGS) entry which is preliminary data.</text>
</comment>
<dbReference type="EMBL" id="ACVR01000037">
    <property type="protein sequence ID" value="EET82497.1"/>
    <property type="molecule type" value="Genomic_DNA"/>
</dbReference>
<evidence type="ECO:0000313" key="2">
    <source>
        <dbReference type="Proteomes" id="UP000018419"/>
    </source>
</evidence>
<evidence type="ECO:0000313" key="1">
    <source>
        <dbReference type="EMBL" id="EET82497.1"/>
    </source>
</evidence>
<name>A0ABM9YN86_ACIRA</name>
<gene>
    <name evidence="1" type="ORF">ACIRA0001_2807</name>
</gene>